<dbReference type="GO" id="GO:0006538">
    <property type="term" value="P:L-glutamate catabolic process"/>
    <property type="evidence" value="ECO:0007669"/>
    <property type="project" value="TreeGrafter"/>
</dbReference>
<evidence type="ECO:0000256" key="7">
    <source>
        <dbReference type="PIRSR" id="PIRSR602129-50"/>
    </source>
</evidence>
<feature type="modified residue" description="N6-(pyridoxal phosphate)lysine" evidence="7">
    <location>
        <position position="304"/>
    </location>
</feature>
<gene>
    <name evidence="9" type="ORF">ASJ80_15275</name>
</gene>
<organism evidence="9 10">
    <name type="scientific">Methanobacterium bryantii</name>
    <dbReference type="NCBI Taxonomy" id="2161"/>
    <lineage>
        <taxon>Archaea</taxon>
        <taxon>Methanobacteriati</taxon>
        <taxon>Methanobacteriota</taxon>
        <taxon>Methanomada group</taxon>
        <taxon>Methanobacteria</taxon>
        <taxon>Methanobacteriales</taxon>
        <taxon>Methanobacteriaceae</taxon>
        <taxon>Methanobacterium</taxon>
    </lineage>
</organism>
<evidence type="ECO:0000256" key="3">
    <source>
        <dbReference type="ARBA" id="ARBA00012421"/>
    </source>
</evidence>
<accession>A0A2A2H9P3</accession>
<dbReference type="Gene3D" id="4.10.280.50">
    <property type="match status" value="1"/>
</dbReference>
<evidence type="ECO:0000313" key="9">
    <source>
        <dbReference type="EMBL" id="PAV06191.1"/>
    </source>
</evidence>
<dbReference type="EMBL" id="LMVM01000001">
    <property type="protein sequence ID" value="PAV06191.1"/>
    <property type="molecule type" value="Genomic_DNA"/>
</dbReference>
<reference evidence="9 10" key="1">
    <citation type="journal article" date="2017" name="BMC Genomics">
        <title>Genomic analysis of methanogenic archaea reveals a shift towards energy conservation.</title>
        <authorList>
            <person name="Gilmore S.P."/>
            <person name="Henske J.K."/>
            <person name="Sexton J.A."/>
            <person name="Solomon K.V."/>
            <person name="Seppala S."/>
            <person name="Yoo J.I."/>
            <person name="Huyett L.M."/>
            <person name="Pressman A."/>
            <person name="Cogan J.Z."/>
            <person name="Kivenson V."/>
            <person name="Peng X."/>
            <person name="Tan Y."/>
            <person name="Valentine D.L."/>
            <person name="O'Malley M.A."/>
        </authorList>
    </citation>
    <scope>NUCLEOTIDE SEQUENCE [LARGE SCALE GENOMIC DNA]</scope>
    <source>
        <strain evidence="9 10">M.o.H.</strain>
    </source>
</reference>
<dbReference type="FunFam" id="4.10.280.50:FF:000001">
    <property type="entry name" value="Glutamate decarboxylase"/>
    <property type="match status" value="1"/>
</dbReference>
<dbReference type="EC" id="4.1.1.15" evidence="3"/>
<evidence type="ECO:0000256" key="1">
    <source>
        <dbReference type="ARBA" id="ARBA00001933"/>
    </source>
</evidence>
<dbReference type="PANTHER" id="PTHR43321">
    <property type="entry name" value="GLUTAMATE DECARBOXYLASE"/>
    <property type="match status" value="1"/>
</dbReference>
<protein>
    <recommendedName>
        <fullName evidence="3">glutamate decarboxylase</fullName>
        <ecNumber evidence="3">4.1.1.15</ecNumber>
    </recommendedName>
</protein>
<comment type="similarity">
    <text evidence="2 8">Belongs to the group II decarboxylase family.</text>
</comment>
<dbReference type="InterPro" id="IPR015421">
    <property type="entry name" value="PyrdxlP-dep_Trfase_major"/>
</dbReference>
<dbReference type="GO" id="GO:0005829">
    <property type="term" value="C:cytosol"/>
    <property type="evidence" value="ECO:0007669"/>
    <property type="project" value="TreeGrafter"/>
</dbReference>
<dbReference type="GO" id="GO:0030170">
    <property type="term" value="F:pyridoxal phosphate binding"/>
    <property type="evidence" value="ECO:0007669"/>
    <property type="project" value="InterPro"/>
</dbReference>
<comment type="catalytic activity">
    <reaction evidence="6">
        <text>L-glutamate + H(+) = 4-aminobutanoate + CO2</text>
        <dbReference type="Rhea" id="RHEA:17785"/>
        <dbReference type="ChEBI" id="CHEBI:15378"/>
        <dbReference type="ChEBI" id="CHEBI:16526"/>
        <dbReference type="ChEBI" id="CHEBI:29985"/>
        <dbReference type="ChEBI" id="CHEBI:59888"/>
        <dbReference type="EC" id="4.1.1.15"/>
    </reaction>
</comment>
<proteinExistence type="inferred from homology"/>
<dbReference type="InterPro" id="IPR002129">
    <property type="entry name" value="PyrdxlP-dep_de-COase"/>
</dbReference>
<sequence>MLSNKKNLGEMSKLEREHTTTYGSRYFRKSVPKYSMPDRGMPARAAYQIIHDELNLDGNPALNLASFVTTWMEPEADMLIMESMGKNYIDNDEYPQTQVIQDRVVNMLARLFNAPKDSDSIGSATIGSSESIMLGLLAHKWTWKKRREAEGKPADKPNIVIGADVHTVWEKFALYFDVELRLIPLRKDICKITDTKITEIMSSFSYISGLKEDIYTITAEDVKAAVDENTIAVGAVIGTTFTGQMDPIEDINTALVEIKETKGWDIPIHVDAASGGFILPFLYPDLKWDFRLEQVKSINVSGHKYGLVYPGIGWLLFKDKKNLPEELIFKINYLGGFMPNYSLNFSKGSSTIIAQYYNFIRLGMDGYKKIMKNMQENARYLATRLNGSGKFEVINKSVTFPIVTVELKNTTCSVFHLSEKLRQKGWIVPAYTLPANADDTAVLRIVVKESFSKDMAEMFFADIMESIEKLEQSEEDRITDIDQNKNPTLLY</sequence>
<keyword evidence="10" id="KW-1185">Reference proteome</keyword>
<dbReference type="Proteomes" id="UP000217784">
    <property type="component" value="Unassembled WGS sequence"/>
</dbReference>
<keyword evidence="4 7" id="KW-0663">Pyridoxal phosphate</keyword>
<evidence type="ECO:0000256" key="8">
    <source>
        <dbReference type="RuleBase" id="RU000382"/>
    </source>
</evidence>
<comment type="cofactor">
    <cofactor evidence="1 7 8">
        <name>pyridoxal 5'-phosphate</name>
        <dbReference type="ChEBI" id="CHEBI:597326"/>
    </cofactor>
</comment>
<evidence type="ECO:0000256" key="4">
    <source>
        <dbReference type="ARBA" id="ARBA00022898"/>
    </source>
</evidence>
<evidence type="ECO:0000256" key="5">
    <source>
        <dbReference type="ARBA" id="ARBA00023239"/>
    </source>
</evidence>
<dbReference type="GO" id="GO:0004351">
    <property type="term" value="F:glutamate decarboxylase activity"/>
    <property type="evidence" value="ECO:0007669"/>
    <property type="project" value="UniProtKB-EC"/>
</dbReference>
<dbReference type="SUPFAM" id="SSF53383">
    <property type="entry name" value="PLP-dependent transferases"/>
    <property type="match status" value="1"/>
</dbReference>
<comment type="caution">
    <text evidence="9">The sequence shown here is derived from an EMBL/GenBank/DDBJ whole genome shotgun (WGS) entry which is preliminary data.</text>
</comment>
<evidence type="ECO:0000256" key="6">
    <source>
        <dbReference type="ARBA" id="ARBA00048868"/>
    </source>
</evidence>
<evidence type="ECO:0000313" key="10">
    <source>
        <dbReference type="Proteomes" id="UP000217784"/>
    </source>
</evidence>
<evidence type="ECO:0000256" key="2">
    <source>
        <dbReference type="ARBA" id="ARBA00009533"/>
    </source>
</evidence>
<dbReference type="OrthoDB" id="56891at2157"/>
<dbReference type="Gene3D" id="3.40.640.10">
    <property type="entry name" value="Type I PLP-dependent aspartate aminotransferase-like (Major domain)"/>
    <property type="match status" value="1"/>
</dbReference>
<dbReference type="PANTHER" id="PTHR43321:SF3">
    <property type="entry name" value="GLUTAMATE DECARBOXYLASE"/>
    <property type="match status" value="1"/>
</dbReference>
<keyword evidence="5 8" id="KW-0456">Lyase</keyword>
<dbReference type="Pfam" id="PF00282">
    <property type="entry name" value="Pyridoxal_deC"/>
    <property type="match status" value="2"/>
</dbReference>
<dbReference type="RefSeq" id="WP_095651931.1">
    <property type="nucleotide sequence ID" value="NZ_LMVM01000001.1"/>
</dbReference>
<dbReference type="Gene3D" id="3.90.1150.160">
    <property type="match status" value="1"/>
</dbReference>
<dbReference type="InterPro" id="IPR010107">
    <property type="entry name" value="Glutamate_decarboxylase"/>
</dbReference>
<name>A0A2A2H9P3_METBR</name>
<dbReference type="AlphaFoldDB" id="A0A2A2H9P3"/>
<dbReference type="InterPro" id="IPR015424">
    <property type="entry name" value="PyrdxlP-dep_Trfase"/>
</dbReference>